<feature type="transmembrane region" description="Helical" evidence="1">
    <location>
        <begin position="158"/>
        <end position="178"/>
    </location>
</feature>
<dbReference type="RefSeq" id="WP_344648262.1">
    <property type="nucleotide sequence ID" value="NZ_BAAAGX010000007.1"/>
</dbReference>
<feature type="transmembrane region" description="Helical" evidence="1">
    <location>
        <begin position="98"/>
        <end position="120"/>
    </location>
</feature>
<keyword evidence="3" id="KW-1185">Reference proteome</keyword>
<accession>A0ABN0TY34</accession>
<keyword evidence="1" id="KW-0472">Membrane</keyword>
<protein>
    <submittedName>
        <fullName evidence="2">ABC transporter permease subunit</fullName>
    </submittedName>
</protein>
<dbReference type="Proteomes" id="UP001500967">
    <property type="component" value="Unassembled WGS sequence"/>
</dbReference>
<evidence type="ECO:0000256" key="1">
    <source>
        <dbReference type="SAM" id="Phobius"/>
    </source>
</evidence>
<dbReference type="EMBL" id="BAAAGX010000007">
    <property type="protein sequence ID" value="GAA0232938.1"/>
    <property type="molecule type" value="Genomic_DNA"/>
</dbReference>
<comment type="caution">
    <text evidence="2">The sequence shown here is derived from an EMBL/GenBank/DDBJ whole genome shotgun (WGS) entry which is preliminary data.</text>
</comment>
<feature type="transmembrane region" description="Helical" evidence="1">
    <location>
        <begin position="213"/>
        <end position="234"/>
    </location>
</feature>
<feature type="transmembrane region" description="Helical" evidence="1">
    <location>
        <begin position="61"/>
        <end position="86"/>
    </location>
</feature>
<sequence>MTDVVRAEWTKLRTSPATVWAVLAVAVGTAALSALAVTTVRCPCAGDPMTLTLVGVQLGQAVAAVFAAGVIGGEYATGMIGVTFAATPRRPAVLAAKALLVSGLVGGAGAVGVVAAWAAGHAALDTGFAARPVFGSVLYLVLVALLGLGAATLTRSSAAAIGLVLALLYVAPIVIGTVGDPDWKRHLRQWGPADAGLAIQASTGLDSLPIQPWAGLGVLGLWAGAALLAGAVSVSRRDT</sequence>
<keyword evidence="1" id="KW-1133">Transmembrane helix</keyword>
<evidence type="ECO:0000313" key="2">
    <source>
        <dbReference type="EMBL" id="GAA0232938.1"/>
    </source>
</evidence>
<feature type="transmembrane region" description="Helical" evidence="1">
    <location>
        <begin position="132"/>
        <end position="151"/>
    </location>
</feature>
<evidence type="ECO:0000313" key="3">
    <source>
        <dbReference type="Proteomes" id="UP001500967"/>
    </source>
</evidence>
<feature type="transmembrane region" description="Helical" evidence="1">
    <location>
        <begin position="20"/>
        <end position="41"/>
    </location>
</feature>
<organism evidence="2 3">
    <name type="scientific">Cryptosporangium japonicum</name>
    <dbReference type="NCBI Taxonomy" id="80872"/>
    <lineage>
        <taxon>Bacteria</taxon>
        <taxon>Bacillati</taxon>
        <taxon>Actinomycetota</taxon>
        <taxon>Actinomycetes</taxon>
        <taxon>Cryptosporangiales</taxon>
        <taxon>Cryptosporangiaceae</taxon>
        <taxon>Cryptosporangium</taxon>
    </lineage>
</organism>
<name>A0ABN0TY34_9ACTN</name>
<gene>
    <name evidence="2" type="ORF">GCM10009539_17860</name>
</gene>
<keyword evidence="1" id="KW-0812">Transmembrane</keyword>
<proteinExistence type="predicted"/>
<reference evidence="2 3" key="1">
    <citation type="journal article" date="2019" name="Int. J. Syst. Evol. Microbiol.">
        <title>The Global Catalogue of Microorganisms (GCM) 10K type strain sequencing project: providing services to taxonomists for standard genome sequencing and annotation.</title>
        <authorList>
            <consortium name="The Broad Institute Genomics Platform"/>
            <consortium name="The Broad Institute Genome Sequencing Center for Infectious Disease"/>
            <person name="Wu L."/>
            <person name="Ma J."/>
        </authorList>
    </citation>
    <scope>NUCLEOTIDE SEQUENCE [LARGE SCALE GENOMIC DNA]</scope>
    <source>
        <strain evidence="2 3">JCM 10425</strain>
    </source>
</reference>